<organism evidence="3 4">
    <name type="scientific">Crotalaria pallida</name>
    <name type="common">Smooth rattlebox</name>
    <name type="synonym">Crotalaria striata</name>
    <dbReference type="NCBI Taxonomy" id="3830"/>
    <lineage>
        <taxon>Eukaryota</taxon>
        <taxon>Viridiplantae</taxon>
        <taxon>Streptophyta</taxon>
        <taxon>Embryophyta</taxon>
        <taxon>Tracheophyta</taxon>
        <taxon>Spermatophyta</taxon>
        <taxon>Magnoliopsida</taxon>
        <taxon>eudicotyledons</taxon>
        <taxon>Gunneridae</taxon>
        <taxon>Pentapetalae</taxon>
        <taxon>rosids</taxon>
        <taxon>fabids</taxon>
        <taxon>Fabales</taxon>
        <taxon>Fabaceae</taxon>
        <taxon>Papilionoideae</taxon>
        <taxon>50 kb inversion clade</taxon>
        <taxon>genistoids sensu lato</taxon>
        <taxon>core genistoids</taxon>
        <taxon>Crotalarieae</taxon>
        <taxon>Crotalaria</taxon>
    </lineage>
</organism>
<evidence type="ECO:0000313" key="3">
    <source>
        <dbReference type="EMBL" id="KAK7256536.1"/>
    </source>
</evidence>
<dbReference type="PANTHER" id="PTHR35689:SF1">
    <property type="entry name" value="EARLY ENDOSOME ANTIGEN"/>
    <property type="match status" value="1"/>
</dbReference>
<dbReference type="AlphaFoldDB" id="A0AAN9EFV3"/>
<proteinExistence type="predicted"/>
<evidence type="ECO:0000259" key="2">
    <source>
        <dbReference type="Pfam" id="PF03859"/>
    </source>
</evidence>
<feature type="domain" description="CG-1" evidence="2">
    <location>
        <begin position="49"/>
        <end position="78"/>
    </location>
</feature>
<gene>
    <name evidence="3" type="ORF">RIF29_29989</name>
</gene>
<reference evidence="3 4" key="1">
    <citation type="submission" date="2024-01" db="EMBL/GenBank/DDBJ databases">
        <title>The genomes of 5 underutilized Papilionoideae crops provide insights into root nodulation and disease resistanc.</title>
        <authorList>
            <person name="Yuan L."/>
        </authorList>
    </citation>
    <scope>NUCLEOTIDE SEQUENCE [LARGE SCALE GENOMIC DNA]</scope>
    <source>
        <strain evidence="3">ZHUSHIDOU_FW_LH</strain>
        <tissue evidence="3">Leaf</tissue>
    </source>
</reference>
<evidence type="ECO:0000256" key="1">
    <source>
        <dbReference type="SAM" id="Coils"/>
    </source>
</evidence>
<feature type="coiled-coil region" evidence="1">
    <location>
        <begin position="143"/>
        <end position="170"/>
    </location>
</feature>
<dbReference type="EMBL" id="JAYWIO010000006">
    <property type="protein sequence ID" value="KAK7256536.1"/>
    <property type="molecule type" value="Genomic_DNA"/>
</dbReference>
<dbReference type="Proteomes" id="UP001372338">
    <property type="component" value="Unassembled WGS sequence"/>
</dbReference>
<dbReference type="Pfam" id="PF03859">
    <property type="entry name" value="CG-1"/>
    <property type="match status" value="1"/>
</dbReference>
<protein>
    <recommendedName>
        <fullName evidence="2">CG-1 domain-containing protein</fullName>
    </recommendedName>
</protein>
<sequence length="214" mass="24225">MWSWVRFVPEAHVNGASLTGSIAPERARPWLKSDVVNCNPSFGFEILWHNWRKKKDGKTVKEAHEKLKVLVQRVLDGKRPNKKVDSTSASTLGEESLLDSILETLTSKDESSTYAFLDGHHENESCKKLLTMWNFLKPSTQRVLSLVAEVKSLENDKENLRINLDRAEEVKVLFDKNGILDEKNKSLARHCKERNHLGSGGKLTSSISAKVVKF</sequence>
<evidence type="ECO:0000313" key="4">
    <source>
        <dbReference type="Proteomes" id="UP001372338"/>
    </source>
</evidence>
<keyword evidence="1" id="KW-0175">Coiled coil</keyword>
<comment type="caution">
    <text evidence="3">The sequence shown here is derived from an EMBL/GenBank/DDBJ whole genome shotgun (WGS) entry which is preliminary data.</text>
</comment>
<accession>A0AAN9EFV3</accession>
<dbReference type="InterPro" id="IPR005559">
    <property type="entry name" value="CG-1_dom"/>
</dbReference>
<name>A0AAN9EFV3_CROPI</name>
<dbReference type="GO" id="GO:0003677">
    <property type="term" value="F:DNA binding"/>
    <property type="evidence" value="ECO:0007669"/>
    <property type="project" value="InterPro"/>
</dbReference>
<dbReference type="PANTHER" id="PTHR35689">
    <property type="entry name" value="EARLY ENDOSOME ANTIGEN"/>
    <property type="match status" value="1"/>
</dbReference>
<keyword evidence="4" id="KW-1185">Reference proteome</keyword>